<dbReference type="InterPro" id="IPR044769">
    <property type="entry name" value="PIKfyve_PIPKc"/>
</dbReference>
<dbReference type="Proteomes" id="UP000094020">
    <property type="component" value="Chromosome 1"/>
</dbReference>
<dbReference type="PANTHER" id="PTHR45748">
    <property type="entry name" value="1-PHOSPHATIDYLINOSITOL 3-PHOSPHATE 5-KINASE-RELATED"/>
    <property type="match status" value="1"/>
</dbReference>
<evidence type="ECO:0000256" key="1">
    <source>
        <dbReference type="ARBA" id="ARBA00022741"/>
    </source>
</evidence>
<feature type="region of interest" description="Disordered" evidence="4">
    <location>
        <begin position="366"/>
        <end position="391"/>
    </location>
</feature>
<feature type="region of interest" description="Disordered" evidence="4">
    <location>
        <begin position="742"/>
        <end position="761"/>
    </location>
</feature>
<protein>
    <recommendedName>
        <fullName evidence="5">PIPK domain-containing protein</fullName>
    </recommendedName>
</protein>
<dbReference type="InterPro" id="IPR002498">
    <property type="entry name" value="PInositol-4-P-4/5-kinase_core"/>
</dbReference>
<keyword evidence="7" id="KW-1185">Reference proteome</keyword>
<dbReference type="InterPro" id="IPR027483">
    <property type="entry name" value="PInositol-4-P-4/5-kinase_C_sf"/>
</dbReference>
<dbReference type="SUPFAM" id="SSF56104">
    <property type="entry name" value="SAICAR synthase-like"/>
    <property type="match status" value="1"/>
</dbReference>
<dbReference type="KEGG" id="kpin:30169280"/>
<evidence type="ECO:0000256" key="4">
    <source>
        <dbReference type="SAM" id="MobiDB-lite"/>
    </source>
</evidence>
<feature type="compositionally biased region" description="Low complexity" evidence="4">
    <location>
        <begin position="1"/>
        <end position="18"/>
    </location>
</feature>
<gene>
    <name evidence="6" type="ORF">I206_100414</name>
</gene>
<dbReference type="Gene3D" id="3.30.810.10">
    <property type="entry name" value="2-Layer Sandwich"/>
    <property type="match status" value="1"/>
</dbReference>
<dbReference type="GO" id="GO:0005524">
    <property type="term" value="F:ATP binding"/>
    <property type="evidence" value="ECO:0007669"/>
    <property type="project" value="UniProtKB-UniRule"/>
</dbReference>
<keyword evidence="1 3" id="KW-0547">Nucleotide-binding</keyword>
<evidence type="ECO:0000313" key="6">
    <source>
        <dbReference type="EMBL" id="WWC66512.1"/>
    </source>
</evidence>
<dbReference type="PROSITE" id="PS51455">
    <property type="entry name" value="PIPK"/>
    <property type="match status" value="1"/>
</dbReference>
<evidence type="ECO:0000313" key="7">
    <source>
        <dbReference type="Proteomes" id="UP000094020"/>
    </source>
</evidence>
<sequence length="1749" mass="193569">MSSPNLPSPTSLPLASASGKPLSRDAYPARPASIPLPPRKNTLGLPPTYLHHLRQLLRQWLDQQTREEEQVGLRRKRKNDPTSCSRLWSEPTVDSLEKAIWEGIVEPSQEEAGRKSQAILKLDWSTWIEGSAERRAVWRQSQQAEITQLALQEAEKVNGITMDTLRGRPSSSKNSLHEIESSGQENSDAFKTFQSLSRKPDTSSSGSSRSPSVASSCRTSAPPPKPLTRHETQRTEASIDVDDDDVQRWCQAISRMDGYRPLSLPKNDEWEVVEDECPSFASIQREVPGAFPQTSSSDYGFSAATGSHLSASSSRARFSNLGLPTPVYLPDHPDIAAVLIKPVICLHFLPLDSPLQRSSSTLNLKREDSLGRNSVSSIGSGGRHKKWWSGSGGRCSEITIGLNTNSTPESAPETEFISGQYALPTDSGRSKPWTQNLQTRPEKKRRSVLTSFATSLESSTSLRQQRSIMPDSNGEQSVKDESNDETGTQKGSPVVIRAGLSFVVAGSDLDIPLPRDGETTKLVGGTIVMRGTRDEEEKRALHRILQYFVYTIQSMFRELQLLDSFRIPREPDILAIPDKSSPSTDSAVRPLWEHRESLEWPRSDASKQKGKHVHRGFFHRLGKDTRHVWEGLLGRRKPSGSHEAPFLPSMPNVPTKDLPVTSPTASFPNLGNASTPTSLVASAAAGFSRNTTTPPPIEKYLTILLSLERQLPSSTPGLTLPMPPLLVRLRREDEVRRAKARQEAEEAKTGRAHVNGLPLANPKPYAPSDLLSVDPLQGRALNYRLGGDVRAGLSALSDDLATFEGWIRLQKLDVLYSVGTDTAADNGEREIHICQPPKPQTYVFWDDGTDRTVQQVINDLQDELAEENMVCPRPGCTATTANHVRWWLHSGKKVVLKVESVDKHDMPDHTLDVWPRCNECRTVGDARELSKGAGNFSWGKLLELLIFTDKLQLPILCSHTEHPSLFIRAPSAVISLHTESISILDTRLPKLQVGPNVNKRKGGKESVEAVMRSLVRKEVEQERIDTLRREIKEAFGALQQRAELLRVELQSSMKKGDGDCTESLNDPNLSERYALLSNFIDSSDDYKLSLFGELEESPSSLINDIRTTFAQQIRSHAIDLDECKKDIGLEYVDFTDIPLRLPDYAEGETAFALPSSHVLVKLKEPSSIIAYTLSSLSYFNELTNTAENNETASNDAGLSRSSTAPLNPKDEKVVWSTEVKRRDTPRDLLSLRTVAKKKSEIQLSRAHKPPLGLSIASNAPPSLELTLEQVEGRSQSFNRLGDLVKTIGKATAQDPNIQTESLNAPVSIAQAPAESDNDAMLTVRASPRNMRRLNSDENTVRAAPPSAFRPSTPRTISDSFITPLTPTSPRNATGTITSKESWGSVTSTFSNSFNQLLKIGTDVGGSISQMRIKGTDRSLSSLIGPLGMMANADNSLSSMDDRPHLQFTYTFGDHLKLGCTVYYAAAFDSLRRRCAIDRSLIQSLRKTDAWDAQGGKSKAAFFMTHDKRYIVKELVSKWNVSDTHALLDIAPAYFEHLAGTHNKATALAKIVGFYTVRINDMKAGTKKHLDLLVMENLFYKQTISRTYDLKGIEGRRVNKAKVEGELKSEPKLDGTSLDGEWLEGLMKGLVLLQPHAKRILQDAISLDTKFLSSQSVMDYSLLVGVDEGKHELVVGLVDAVGNYNLFKTIESRGKLALNRGGDVTIIPPDKYRERFEHALKHYFIACPDKWSKNSRRGGEKTSIALPSVL</sequence>
<feature type="compositionally biased region" description="Polar residues" evidence="4">
    <location>
        <begin position="1352"/>
        <end position="1378"/>
    </location>
</feature>
<accession>A0AAJ8KZU2</accession>
<dbReference type="RefSeq" id="XP_070058295.1">
    <property type="nucleotide sequence ID" value="XM_070202194.1"/>
</dbReference>
<organism evidence="6 7">
    <name type="scientific">Kwoniella pini CBS 10737</name>
    <dbReference type="NCBI Taxonomy" id="1296096"/>
    <lineage>
        <taxon>Eukaryota</taxon>
        <taxon>Fungi</taxon>
        <taxon>Dikarya</taxon>
        <taxon>Basidiomycota</taxon>
        <taxon>Agaricomycotina</taxon>
        <taxon>Tremellomycetes</taxon>
        <taxon>Tremellales</taxon>
        <taxon>Cryptococcaceae</taxon>
        <taxon>Kwoniella</taxon>
    </lineage>
</organism>
<dbReference type="GO" id="GO:0000285">
    <property type="term" value="F:1-phosphatidylinositol-3-phosphate 5-kinase activity"/>
    <property type="evidence" value="ECO:0007669"/>
    <property type="project" value="InterPro"/>
</dbReference>
<feature type="region of interest" description="Disordered" evidence="4">
    <location>
        <begin position="1189"/>
        <end position="1213"/>
    </location>
</feature>
<feature type="region of interest" description="Disordered" evidence="4">
    <location>
        <begin position="160"/>
        <end position="243"/>
    </location>
</feature>
<reference evidence="6" key="1">
    <citation type="submission" date="2013-07" db="EMBL/GenBank/DDBJ databases">
        <authorList>
            <consortium name="The Broad Institute Genome Sequencing Platform"/>
            <person name="Cuomo C."/>
            <person name="Litvintseva A."/>
            <person name="Chen Y."/>
            <person name="Heitman J."/>
            <person name="Sun S."/>
            <person name="Springer D."/>
            <person name="Dromer F."/>
            <person name="Young S.K."/>
            <person name="Zeng Q."/>
            <person name="Gargeya S."/>
            <person name="Fitzgerald M."/>
            <person name="Abouelleil A."/>
            <person name="Alvarado L."/>
            <person name="Berlin A.M."/>
            <person name="Chapman S.B."/>
            <person name="Dewar J."/>
            <person name="Goldberg J."/>
            <person name="Griggs A."/>
            <person name="Gujja S."/>
            <person name="Hansen M."/>
            <person name="Howarth C."/>
            <person name="Imamovic A."/>
            <person name="Larimer J."/>
            <person name="McCowan C."/>
            <person name="Murphy C."/>
            <person name="Pearson M."/>
            <person name="Priest M."/>
            <person name="Roberts A."/>
            <person name="Saif S."/>
            <person name="Shea T."/>
            <person name="Sykes S."/>
            <person name="Wortman J."/>
            <person name="Nusbaum C."/>
            <person name="Birren B."/>
        </authorList>
    </citation>
    <scope>NUCLEOTIDE SEQUENCE</scope>
    <source>
        <strain evidence="6">CBS 10737</strain>
    </source>
</reference>
<evidence type="ECO:0000259" key="5">
    <source>
        <dbReference type="PROSITE" id="PS51455"/>
    </source>
</evidence>
<name>A0AAJ8KZU2_9TREE</name>
<dbReference type="SMART" id="SM00330">
    <property type="entry name" value="PIPKc"/>
    <property type="match status" value="1"/>
</dbReference>
<dbReference type="GeneID" id="30169280"/>
<feature type="compositionally biased region" description="Polar residues" evidence="4">
    <location>
        <begin position="448"/>
        <end position="467"/>
    </location>
</feature>
<feature type="region of interest" description="Disordered" evidence="4">
    <location>
        <begin position="422"/>
        <end position="492"/>
    </location>
</feature>
<dbReference type="Pfam" id="PF01504">
    <property type="entry name" value="PIP5K"/>
    <property type="match status" value="1"/>
</dbReference>
<dbReference type="InterPro" id="IPR027484">
    <property type="entry name" value="PInositol-4-P-5-kinase_N"/>
</dbReference>
<reference evidence="6" key="2">
    <citation type="submission" date="2024-02" db="EMBL/GenBank/DDBJ databases">
        <title>Comparative genomics of Cryptococcus and Kwoniella reveals pathogenesis evolution and contrasting modes of karyotype evolution via chromosome fusion or intercentromeric recombination.</title>
        <authorList>
            <person name="Coelho M.A."/>
            <person name="David-Palma M."/>
            <person name="Shea T."/>
            <person name="Bowers K."/>
            <person name="McGinley-Smith S."/>
            <person name="Mohammad A.W."/>
            <person name="Gnirke A."/>
            <person name="Yurkov A.M."/>
            <person name="Nowrousian M."/>
            <person name="Sun S."/>
            <person name="Cuomo C.A."/>
            <person name="Heitman J."/>
        </authorList>
    </citation>
    <scope>NUCLEOTIDE SEQUENCE</scope>
    <source>
        <strain evidence="6">CBS 10737</strain>
    </source>
</reference>
<feature type="region of interest" description="Disordered" evidence="4">
    <location>
        <begin position="1336"/>
        <end position="1378"/>
    </location>
</feature>
<dbReference type="GO" id="GO:0046854">
    <property type="term" value="P:phosphatidylinositol phosphate biosynthetic process"/>
    <property type="evidence" value="ECO:0007669"/>
    <property type="project" value="TreeGrafter"/>
</dbReference>
<proteinExistence type="predicted"/>
<dbReference type="GO" id="GO:0010008">
    <property type="term" value="C:endosome membrane"/>
    <property type="evidence" value="ECO:0007669"/>
    <property type="project" value="TreeGrafter"/>
</dbReference>
<dbReference type="GO" id="GO:0000329">
    <property type="term" value="C:fungal-type vacuole membrane"/>
    <property type="evidence" value="ECO:0007669"/>
    <property type="project" value="TreeGrafter"/>
</dbReference>
<feature type="region of interest" description="Disordered" evidence="4">
    <location>
        <begin position="69"/>
        <end position="88"/>
    </location>
</feature>
<keyword evidence="2 3" id="KW-0067">ATP-binding</keyword>
<evidence type="ECO:0000256" key="3">
    <source>
        <dbReference type="PROSITE-ProRule" id="PRU00781"/>
    </source>
</evidence>
<keyword evidence="3" id="KW-0418">Kinase</keyword>
<dbReference type="Gene3D" id="3.30.800.10">
    <property type="entry name" value="Phosphatidylinositol Phosphate Kinase II Beta"/>
    <property type="match status" value="1"/>
</dbReference>
<evidence type="ECO:0000256" key="2">
    <source>
        <dbReference type="ARBA" id="ARBA00022840"/>
    </source>
</evidence>
<feature type="compositionally biased region" description="Low complexity" evidence="4">
    <location>
        <begin position="202"/>
        <end position="220"/>
    </location>
</feature>
<keyword evidence="3" id="KW-0808">Transferase</keyword>
<feature type="domain" description="PIPK" evidence="5">
    <location>
        <begin position="1387"/>
        <end position="1723"/>
    </location>
</feature>
<feature type="compositionally biased region" description="Polar residues" evidence="4">
    <location>
        <begin position="181"/>
        <end position="196"/>
    </location>
</feature>
<dbReference type="EMBL" id="CP144519">
    <property type="protein sequence ID" value="WWC66512.1"/>
    <property type="molecule type" value="Genomic_DNA"/>
</dbReference>
<dbReference type="CDD" id="cd17300">
    <property type="entry name" value="PIPKc_PIKfyve"/>
    <property type="match status" value="1"/>
</dbReference>
<feature type="region of interest" description="Disordered" evidence="4">
    <location>
        <begin position="1"/>
        <end position="42"/>
    </location>
</feature>
<dbReference type="PANTHER" id="PTHR45748:SF7">
    <property type="entry name" value="1-PHOSPHATIDYLINOSITOL 3-PHOSPHATE 5-KINASE-RELATED"/>
    <property type="match status" value="1"/>
</dbReference>